<evidence type="ECO:0000256" key="2">
    <source>
        <dbReference type="ARBA" id="ARBA00022692"/>
    </source>
</evidence>
<keyword evidence="3 7" id="KW-1133">Transmembrane helix</keyword>
<feature type="transmembrane region" description="Helical" evidence="7">
    <location>
        <begin position="217"/>
        <end position="235"/>
    </location>
</feature>
<keyword evidence="2 7" id="KW-0812">Transmembrane</keyword>
<evidence type="ECO:0000313" key="9">
    <source>
        <dbReference type="EMBL" id="KAK3393322.1"/>
    </source>
</evidence>
<evidence type="ECO:0000256" key="1">
    <source>
        <dbReference type="ARBA" id="ARBA00004141"/>
    </source>
</evidence>
<comment type="subcellular location">
    <subcellularLocation>
        <location evidence="1">Membrane</location>
        <topology evidence="1">Multi-pass membrane protein</topology>
    </subcellularLocation>
</comment>
<feature type="region of interest" description="Disordered" evidence="6">
    <location>
        <begin position="409"/>
        <end position="431"/>
    </location>
</feature>
<dbReference type="Pfam" id="PF20684">
    <property type="entry name" value="Fung_rhodopsin"/>
    <property type="match status" value="1"/>
</dbReference>
<feature type="transmembrane region" description="Helical" evidence="7">
    <location>
        <begin position="59"/>
        <end position="82"/>
    </location>
</feature>
<evidence type="ECO:0000256" key="3">
    <source>
        <dbReference type="ARBA" id="ARBA00022989"/>
    </source>
</evidence>
<comment type="caution">
    <text evidence="9">The sequence shown here is derived from an EMBL/GenBank/DDBJ whole genome shotgun (WGS) entry which is preliminary data.</text>
</comment>
<evidence type="ECO:0000256" key="5">
    <source>
        <dbReference type="ARBA" id="ARBA00038359"/>
    </source>
</evidence>
<dbReference type="PANTHER" id="PTHR33048">
    <property type="entry name" value="PTH11-LIKE INTEGRAL MEMBRANE PROTEIN (AFU_ORTHOLOGUE AFUA_5G11245)"/>
    <property type="match status" value="1"/>
</dbReference>
<accession>A0AAE0U737</accession>
<organism evidence="9 10">
    <name type="scientific">Podospora didyma</name>
    <dbReference type="NCBI Taxonomy" id="330526"/>
    <lineage>
        <taxon>Eukaryota</taxon>
        <taxon>Fungi</taxon>
        <taxon>Dikarya</taxon>
        <taxon>Ascomycota</taxon>
        <taxon>Pezizomycotina</taxon>
        <taxon>Sordariomycetes</taxon>
        <taxon>Sordariomycetidae</taxon>
        <taxon>Sordariales</taxon>
        <taxon>Podosporaceae</taxon>
        <taxon>Podospora</taxon>
    </lineage>
</organism>
<dbReference type="AlphaFoldDB" id="A0AAE0U737"/>
<reference evidence="9" key="1">
    <citation type="journal article" date="2023" name="Mol. Phylogenet. Evol.">
        <title>Genome-scale phylogeny and comparative genomics of the fungal order Sordariales.</title>
        <authorList>
            <person name="Hensen N."/>
            <person name="Bonometti L."/>
            <person name="Westerberg I."/>
            <person name="Brannstrom I.O."/>
            <person name="Guillou S."/>
            <person name="Cros-Aarteil S."/>
            <person name="Calhoun S."/>
            <person name="Haridas S."/>
            <person name="Kuo A."/>
            <person name="Mondo S."/>
            <person name="Pangilinan J."/>
            <person name="Riley R."/>
            <person name="LaButti K."/>
            <person name="Andreopoulos B."/>
            <person name="Lipzen A."/>
            <person name="Chen C."/>
            <person name="Yan M."/>
            <person name="Daum C."/>
            <person name="Ng V."/>
            <person name="Clum A."/>
            <person name="Steindorff A."/>
            <person name="Ohm R.A."/>
            <person name="Martin F."/>
            <person name="Silar P."/>
            <person name="Natvig D.O."/>
            <person name="Lalanne C."/>
            <person name="Gautier V."/>
            <person name="Ament-Velasquez S.L."/>
            <person name="Kruys A."/>
            <person name="Hutchinson M.I."/>
            <person name="Powell A.J."/>
            <person name="Barry K."/>
            <person name="Miller A.N."/>
            <person name="Grigoriev I.V."/>
            <person name="Debuchy R."/>
            <person name="Gladieux P."/>
            <person name="Hiltunen Thoren M."/>
            <person name="Johannesson H."/>
        </authorList>
    </citation>
    <scope>NUCLEOTIDE SEQUENCE</scope>
    <source>
        <strain evidence="9">CBS 232.78</strain>
    </source>
</reference>
<proteinExistence type="inferred from homology"/>
<gene>
    <name evidence="9" type="ORF">B0H63DRAFT_505247</name>
</gene>
<feature type="transmembrane region" description="Helical" evidence="7">
    <location>
        <begin position="137"/>
        <end position="159"/>
    </location>
</feature>
<feature type="region of interest" description="Disordered" evidence="6">
    <location>
        <begin position="355"/>
        <end position="388"/>
    </location>
</feature>
<dbReference type="EMBL" id="JAULSW010000001">
    <property type="protein sequence ID" value="KAK3393322.1"/>
    <property type="molecule type" value="Genomic_DNA"/>
</dbReference>
<feature type="transmembrane region" description="Helical" evidence="7">
    <location>
        <begin position="26"/>
        <end position="47"/>
    </location>
</feature>
<feature type="compositionally biased region" description="Gly residues" evidence="6">
    <location>
        <begin position="372"/>
        <end position="388"/>
    </location>
</feature>
<keyword evidence="10" id="KW-1185">Reference proteome</keyword>
<sequence length="431" mass="45520">MSTATATPAPTATPPPDGDVNKGPTVVIITAVSTALALIAVGMRMFVRIKVVRSVGWDDYALVAAAVLAILVMGFEIATVVHGNGRHEFYLSEYDRIEASKWSRATIPPNLAASMLARISLCLFMMRIVDHFRIYKVFLWTIITLALLTTSASIINLLSSCRPLEKLWNPKLPGYCAPTSFIVGLVQASTAISSDWLVALFPILLLRRLRMARKTKIAVCVLMGMGVFVGAAALAKTLQLYTLSKRIDTTWDTFTLTCLSIVEQNVSIIACSVPGIRPLFSRYFKIGGSSGDNANGEFRTPNLYFGNSGGFDLGNVGSKKKGGPLSFPKAIHVSTISAGGGHGDQTTGKRKKLFDEDGDLIDDGNGSESSLVGGGGGGGGGGVGGAGDGITKTVSVSLDHTSTASSQAYIHHHDSGEKGNGGVGTKSWYRG</sequence>
<evidence type="ECO:0000256" key="4">
    <source>
        <dbReference type="ARBA" id="ARBA00023136"/>
    </source>
</evidence>
<reference evidence="9" key="2">
    <citation type="submission" date="2023-06" db="EMBL/GenBank/DDBJ databases">
        <authorList>
            <consortium name="Lawrence Berkeley National Laboratory"/>
            <person name="Haridas S."/>
            <person name="Hensen N."/>
            <person name="Bonometti L."/>
            <person name="Westerberg I."/>
            <person name="Brannstrom I.O."/>
            <person name="Guillou S."/>
            <person name="Cros-Aarteil S."/>
            <person name="Calhoun S."/>
            <person name="Kuo A."/>
            <person name="Mondo S."/>
            <person name="Pangilinan J."/>
            <person name="Riley R."/>
            <person name="LaButti K."/>
            <person name="Andreopoulos B."/>
            <person name="Lipzen A."/>
            <person name="Chen C."/>
            <person name="Yanf M."/>
            <person name="Daum C."/>
            <person name="Ng V."/>
            <person name="Clum A."/>
            <person name="Steindorff A."/>
            <person name="Ohm R."/>
            <person name="Martin F."/>
            <person name="Silar P."/>
            <person name="Natvig D."/>
            <person name="Lalanne C."/>
            <person name="Gautier V."/>
            <person name="Ament-velasquez S.L."/>
            <person name="Kruys A."/>
            <person name="Hutchinson M.I."/>
            <person name="Powell A.J."/>
            <person name="Barry K."/>
            <person name="Miller A.N."/>
            <person name="Grigoriev I.V."/>
            <person name="Debuchy R."/>
            <person name="Gladieux P."/>
            <person name="Thoren M.H."/>
            <person name="Johannesson H."/>
        </authorList>
    </citation>
    <scope>NUCLEOTIDE SEQUENCE</scope>
    <source>
        <strain evidence="9">CBS 232.78</strain>
    </source>
</reference>
<keyword evidence="4 7" id="KW-0472">Membrane</keyword>
<dbReference type="GO" id="GO:0016020">
    <property type="term" value="C:membrane"/>
    <property type="evidence" value="ECO:0007669"/>
    <property type="project" value="UniProtKB-SubCell"/>
</dbReference>
<evidence type="ECO:0000313" key="10">
    <source>
        <dbReference type="Proteomes" id="UP001285441"/>
    </source>
</evidence>
<protein>
    <recommendedName>
        <fullName evidence="8">Rhodopsin domain-containing protein</fullName>
    </recommendedName>
</protein>
<dbReference type="PANTHER" id="PTHR33048:SF146">
    <property type="entry name" value="INTEGRAL MEMBRANE PROTEIN"/>
    <property type="match status" value="1"/>
</dbReference>
<evidence type="ECO:0000256" key="7">
    <source>
        <dbReference type="SAM" id="Phobius"/>
    </source>
</evidence>
<feature type="transmembrane region" description="Helical" evidence="7">
    <location>
        <begin position="179"/>
        <end position="205"/>
    </location>
</feature>
<dbReference type="Proteomes" id="UP001285441">
    <property type="component" value="Unassembled WGS sequence"/>
</dbReference>
<evidence type="ECO:0000259" key="8">
    <source>
        <dbReference type="Pfam" id="PF20684"/>
    </source>
</evidence>
<evidence type="ECO:0000256" key="6">
    <source>
        <dbReference type="SAM" id="MobiDB-lite"/>
    </source>
</evidence>
<dbReference type="InterPro" id="IPR049326">
    <property type="entry name" value="Rhodopsin_dom_fungi"/>
</dbReference>
<feature type="domain" description="Rhodopsin" evidence="8">
    <location>
        <begin position="43"/>
        <end position="282"/>
    </location>
</feature>
<name>A0AAE0U737_9PEZI</name>
<comment type="similarity">
    <text evidence="5">Belongs to the SAT4 family.</text>
</comment>
<dbReference type="InterPro" id="IPR052337">
    <property type="entry name" value="SAT4-like"/>
</dbReference>
<feature type="transmembrane region" description="Helical" evidence="7">
    <location>
        <begin position="102"/>
        <end position="125"/>
    </location>
</feature>